<dbReference type="AlphaFoldDB" id="A0A069CR92"/>
<keyword evidence="1" id="KW-0472">Membrane</keyword>
<protein>
    <submittedName>
        <fullName evidence="2">Uncharacterized protein</fullName>
    </submittedName>
</protein>
<evidence type="ECO:0000256" key="1">
    <source>
        <dbReference type="SAM" id="Phobius"/>
    </source>
</evidence>
<keyword evidence="3" id="KW-1185">Reference proteome</keyword>
<dbReference type="RefSeq" id="WP_052348509.1">
    <property type="nucleotide sequence ID" value="NZ_DF820485.1"/>
</dbReference>
<gene>
    <name evidence="2" type="ORF">WOSG25_020520</name>
</gene>
<dbReference type="EMBL" id="DF820485">
    <property type="protein sequence ID" value="GAK30255.1"/>
    <property type="molecule type" value="Genomic_DNA"/>
</dbReference>
<evidence type="ECO:0000313" key="3">
    <source>
        <dbReference type="Proteomes" id="UP000030643"/>
    </source>
</evidence>
<organism evidence="2 3">
    <name type="scientific">Weissella oryzae (strain DSM 25784 / JCM 18191 / LMG 30913 / SG25)</name>
    <dbReference type="NCBI Taxonomy" id="1329250"/>
    <lineage>
        <taxon>Bacteria</taxon>
        <taxon>Bacillati</taxon>
        <taxon>Bacillota</taxon>
        <taxon>Bacilli</taxon>
        <taxon>Lactobacillales</taxon>
        <taxon>Lactobacillaceae</taxon>
        <taxon>Weissella</taxon>
    </lineage>
</organism>
<evidence type="ECO:0000313" key="2">
    <source>
        <dbReference type="EMBL" id="GAK30255.1"/>
    </source>
</evidence>
<proteinExistence type="predicted"/>
<feature type="transmembrane region" description="Helical" evidence="1">
    <location>
        <begin position="6"/>
        <end position="24"/>
    </location>
</feature>
<dbReference type="OrthoDB" id="1650483at2"/>
<sequence length="250" mass="26922">MGSFFIFSVLIGLIMLTTHFYQKLHNKQPMKRIYRYFGWGGLTFIMLGLLIATLSPNQPISSNHTDQFTKRKSTVVGNNLLKHTNSAMTTDIKNDKSYHVGSNIAAGIYELSSPSGSGNIISSDGLIDIILTSPQLDNSAVDSNVTSYRAILPKGSSIKIMGFPSAHLEALKASPAISNGNLTAGEYRVGKDVLPGTYTVTLVAGGGTLRTADNQVNADLSPDTNKSMKITLEKGQLLILNIQTVSLQKS</sequence>
<feature type="transmembrane region" description="Helical" evidence="1">
    <location>
        <begin position="36"/>
        <end position="54"/>
    </location>
</feature>
<keyword evidence="1" id="KW-1133">Transmembrane helix</keyword>
<accession>A0A069CR92</accession>
<keyword evidence="1" id="KW-0812">Transmembrane</keyword>
<reference evidence="3" key="1">
    <citation type="journal article" date="2014" name="Genome Announc.">
        <title>Draft genome sequence of Weissella oryzae SG25T, isolated from fermented rice grains.</title>
        <authorList>
            <person name="Tanizawa Y."/>
            <person name="Fujisawa T."/>
            <person name="Mochizuki T."/>
            <person name="Kaminuma E."/>
            <person name="Suzuki Y."/>
            <person name="Nakamura Y."/>
            <person name="Tohno M."/>
        </authorList>
    </citation>
    <scope>NUCLEOTIDE SEQUENCE [LARGE SCALE GENOMIC DNA]</scope>
    <source>
        <strain evidence="3">DSM 25784 / JCM 18191 / LMG 30913 / SG25</strain>
    </source>
</reference>
<name>A0A069CR92_WEIOS</name>
<dbReference type="Proteomes" id="UP000030643">
    <property type="component" value="Unassembled WGS sequence"/>
</dbReference>